<sequence length="273" mass="29837">MATRSLRVQGDSYLRSGGSPTPQAPPLRGCIRRFDWLRAGGAIASHPCLSPKLNRTQQGKKACPLQCVDHGQSFPGSEHKSNMSMDSGAGGRDSGDGTLYMHGRVGKGLFPRCGTDLHQSEGQEANPKKSAILSVIEGHSLRHMPKTGLLDLPSPLTTLYASTRLEMNLPALLEEGAKTFDELHLTPEQVVNFIRTGILPELLGKWFTVPRLSATASSEKTPVGCYCGKPVENADNILSCTSEQCKRKHFHKSCLMRSRVPKTWTCLECKKLL</sequence>
<evidence type="ECO:0000313" key="5">
    <source>
        <dbReference type="EMBL" id="KAF4108047.1"/>
    </source>
</evidence>
<reference evidence="5 6" key="1">
    <citation type="submission" date="2020-04" db="EMBL/GenBank/DDBJ databases">
        <title>Chromosome-level genome assembly of a cyprinid fish Onychostoma macrolepis by integration of Nanopore Sequencing, Bionano and Hi-C technology.</title>
        <authorList>
            <person name="Wang D."/>
        </authorList>
    </citation>
    <scope>NUCLEOTIDE SEQUENCE [LARGE SCALE GENOMIC DNA]</scope>
    <source>
        <strain evidence="5">SWU-2019</strain>
        <tissue evidence="5">Muscle</tissue>
    </source>
</reference>
<feature type="region of interest" description="Disordered" evidence="4">
    <location>
        <begin position="1"/>
        <end position="27"/>
    </location>
</feature>
<dbReference type="Gene3D" id="3.30.40.10">
    <property type="entry name" value="Zinc/RING finger domain, C3HC4 (zinc finger)"/>
    <property type="match status" value="1"/>
</dbReference>
<dbReference type="InterPro" id="IPR019786">
    <property type="entry name" value="Zinc_finger_PHD-type_CS"/>
</dbReference>
<keyword evidence="2" id="KW-0863">Zinc-finger</keyword>
<evidence type="ECO:0000313" key="6">
    <source>
        <dbReference type="Proteomes" id="UP000579812"/>
    </source>
</evidence>
<dbReference type="PROSITE" id="PS01359">
    <property type="entry name" value="ZF_PHD_1"/>
    <property type="match status" value="1"/>
</dbReference>
<keyword evidence="6" id="KW-1185">Reference proteome</keyword>
<keyword evidence="3" id="KW-0862">Zinc</keyword>
<dbReference type="Proteomes" id="UP000579812">
    <property type="component" value="Unassembled WGS sequence"/>
</dbReference>
<evidence type="ECO:0000256" key="1">
    <source>
        <dbReference type="ARBA" id="ARBA00022723"/>
    </source>
</evidence>
<dbReference type="AlphaFoldDB" id="A0A7J6CL45"/>
<proteinExistence type="predicted"/>
<dbReference type="SUPFAM" id="SSF57903">
    <property type="entry name" value="FYVE/PHD zinc finger"/>
    <property type="match status" value="1"/>
</dbReference>
<protein>
    <submittedName>
        <fullName evidence="5">Uncharacterized protein</fullName>
    </submittedName>
</protein>
<name>A0A7J6CL45_9TELE</name>
<gene>
    <name evidence="5" type="ORF">G5714_010806</name>
</gene>
<comment type="caution">
    <text evidence="5">The sequence shown here is derived from an EMBL/GenBank/DDBJ whole genome shotgun (WGS) entry which is preliminary data.</text>
</comment>
<accession>A0A7J6CL45</accession>
<dbReference type="InterPro" id="IPR011011">
    <property type="entry name" value="Znf_FYVE_PHD"/>
</dbReference>
<evidence type="ECO:0000256" key="4">
    <source>
        <dbReference type="SAM" id="MobiDB-lite"/>
    </source>
</evidence>
<dbReference type="GO" id="GO:0008270">
    <property type="term" value="F:zinc ion binding"/>
    <property type="evidence" value="ECO:0007669"/>
    <property type="project" value="UniProtKB-KW"/>
</dbReference>
<organism evidence="5 6">
    <name type="scientific">Onychostoma macrolepis</name>
    <dbReference type="NCBI Taxonomy" id="369639"/>
    <lineage>
        <taxon>Eukaryota</taxon>
        <taxon>Metazoa</taxon>
        <taxon>Chordata</taxon>
        <taxon>Craniata</taxon>
        <taxon>Vertebrata</taxon>
        <taxon>Euteleostomi</taxon>
        <taxon>Actinopterygii</taxon>
        <taxon>Neopterygii</taxon>
        <taxon>Teleostei</taxon>
        <taxon>Ostariophysi</taxon>
        <taxon>Cypriniformes</taxon>
        <taxon>Cyprinidae</taxon>
        <taxon>Acrossocheilinae</taxon>
        <taxon>Onychostoma</taxon>
    </lineage>
</organism>
<keyword evidence="1" id="KW-0479">Metal-binding</keyword>
<evidence type="ECO:0000256" key="2">
    <source>
        <dbReference type="ARBA" id="ARBA00022771"/>
    </source>
</evidence>
<dbReference type="InterPro" id="IPR013083">
    <property type="entry name" value="Znf_RING/FYVE/PHD"/>
</dbReference>
<dbReference type="EMBL" id="JAAMOB010000010">
    <property type="protein sequence ID" value="KAF4108047.1"/>
    <property type="molecule type" value="Genomic_DNA"/>
</dbReference>
<evidence type="ECO:0000256" key="3">
    <source>
        <dbReference type="ARBA" id="ARBA00022833"/>
    </source>
</evidence>